<dbReference type="GO" id="GO:0016020">
    <property type="term" value="C:membrane"/>
    <property type="evidence" value="ECO:0007669"/>
    <property type="project" value="UniProtKB-SubCell"/>
</dbReference>
<evidence type="ECO:0000256" key="1">
    <source>
        <dbReference type="ARBA" id="ARBA00004141"/>
    </source>
</evidence>
<organism evidence="6">
    <name type="scientific">Cacopsylla melanoneura</name>
    <dbReference type="NCBI Taxonomy" id="428564"/>
    <lineage>
        <taxon>Eukaryota</taxon>
        <taxon>Metazoa</taxon>
        <taxon>Ecdysozoa</taxon>
        <taxon>Arthropoda</taxon>
        <taxon>Hexapoda</taxon>
        <taxon>Insecta</taxon>
        <taxon>Pterygota</taxon>
        <taxon>Neoptera</taxon>
        <taxon>Paraneoptera</taxon>
        <taxon>Hemiptera</taxon>
        <taxon>Sternorrhyncha</taxon>
        <taxon>Psylloidea</taxon>
        <taxon>Psyllidae</taxon>
        <taxon>Psyllinae</taxon>
        <taxon>Cacopsylla</taxon>
    </lineage>
</organism>
<reference evidence="6" key="1">
    <citation type="submission" date="2021-05" db="EMBL/GenBank/DDBJ databases">
        <authorList>
            <person name="Alioto T."/>
            <person name="Alioto T."/>
            <person name="Gomez Garrido J."/>
        </authorList>
    </citation>
    <scope>NUCLEOTIDE SEQUENCE</scope>
</reference>
<feature type="transmembrane region" description="Helical" evidence="5">
    <location>
        <begin position="118"/>
        <end position="145"/>
    </location>
</feature>
<feature type="transmembrane region" description="Helical" evidence="5">
    <location>
        <begin position="62"/>
        <end position="84"/>
    </location>
</feature>
<proteinExistence type="predicted"/>
<feature type="transmembrane region" description="Helical" evidence="5">
    <location>
        <begin position="535"/>
        <end position="554"/>
    </location>
</feature>
<comment type="subcellular location">
    <subcellularLocation>
        <location evidence="1">Membrane</location>
        <topology evidence="1">Multi-pass membrane protein</topology>
    </subcellularLocation>
</comment>
<dbReference type="PANTHER" id="PTHR23507">
    <property type="entry name" value="ZGC:174356"/>
    <property type="match status" value="1"/>
</dbReference>
<feature type="transmembrane region" description="Helical" evidence="5">
    <location>
        <begin position="407"/>
        <end position="425"/>
    </location>
</feature>
<keyword evidence="3 5" id="KW-1133">Transmembrane helix</keyword>
<evidence type="ECO:0000256" key="2">
    <source>
        <dbReference type="ARBA" id="ARBA00022692"/>
    </source>
</evidence>
<dbReference type="EMBL" id="HBUF01172940">
    <property type="protein sequence ID" value="CAG6653325.1"/>
    <property type="molecule type" value="Transcribed_RNA"/>
</dbReference>
<keyword evidence="4 5" id="KW-0472">Membrane</keyword>
<dbReference type="Pfam" id="PF07690">
    <property type="entry name" value="MFS_1"/>
    <property type="match status" value="1"/>
</dbReference>
<feature type="transmembrane region" description="Helical" evidence="5">
    <location>
        <begin position="502"/>
        <end position="523"/>
    </location>
</feature>
<dbReference type="EMBL" id="HBUF01172941">
    <property type="protein sequence ID" value="CAG6653326.1"/>
    <property type="molecule type" value="Transcribed_RNA"/>
</dbReference>
<protein>
    <recommendedName>
        <fullName evidence="7">Proton-coupled folate transporter</fullName>
    </recommendedName>
</protein>
<accession>A0A8D8RNZ8</accession>
<feature type="transmembrane region" description="Helical" evidence="5">
    <location>
        <begin position="91"/>
        <end position="112"/>
    </location>
</feature>
<evidence type="ECO:0000256" key="4">
    <source>
        <dbReference type="ARBA" id="ARBA00023136"/>
    </source>
</evidence>
<feature type="transmembrane region" description="Helical" evidence="5">
    <location>
        <begin position="183"/>
        <end position="206"/>
    </location>
</feature>
<evidence type="ECO:0008006" key="7">
    <source>
        <dbReference type="Google" id="ProtNLM"/>
    </source>
</evidence>
<feature type="transmembrane region" description="Helical" evidence="5">
    <location>
        <begin position="445"/>
        <end position="465"/>
    </location>
</feature>
<evidence type="ECO:0000256" key="5">
    <source>
        <dbReference type="SAM" id="Phobius"/>
    </source>
</evidence>
<evidence type="ECO:0000313" key="6">
    <source>
        <dbReference type="EMBL" id="CAG6653325.1"/>
    </source>
</evidence>
<dbReference type="SUPFAM" id="SSF103473">
    <property type="entry name" value="MFS general substrate transporter"/>
    <property type="match status" value="1"/>
</dbReference>
<feature type="transmembrane region" description="Helical" evidence="5">
    <location>
        <begin position="566"/>
        <end position="587"/>
    </location>
</feature>
<dbReference type="GO" id="GO:0022857">
    <property type="term" value="F:transmembrane transporter activity"/>
    <property type="evidence" value="ECO:0007669"/>
    <property type="project" value="InterPro"/>
</dbReference>
<dbReference type="AlphaFoldDB" id="A0A8D8RNZ8"/>
<dbReference type="Gene3D" id="1.20.1250.20">
    <property type="entry name" value="MFS general substrate transporter like domains"/>
    <property type="match status" value="2"/>
</dbReference>
<dbReference type="PANTHER" id="PTHR23507:SF39">
    <property type="entry name" value="GH23453P-RELATED"/>
    <property type="match status" value="1"/>
</dbReference>
<name>A0A8D8RNZ8_9HEMI</name>
<dbReference type="InterPro" id="IPR036259">
    <property type="entry name" value="MFS_trans_sf"/>
</dbReference>
<feature type="transmembrane region" description="Helical" evidence="5">
    <location>
        <begin position="157"/>
        <end position="177"/>
    </location>
</feature>
<dbReference type="InterPro" id="IPR011701">
    <property type="entry name" value="MFS"/>
</dbReference>
<sequence length="603" mass="68539">MEYYVIEQLFFVVFFGRAIAQFTTSNLILHKLCVGDDVNHYLGKICPNEQEAQEKTTILNTYLFVASNFCYVIVCIVGGVWSDLNKRIKPLLWIPVLGLLICEVVNIAFVYFWSVPGIVVALFNGFMCMFGEMNLFYTGGLAYVTEHSPESLRTFRIGLLIGAFYISTPIGQGLAGIMNVKYGFINCYLVCIGLYIPCLIIITCFLPEKEDRKNSKYGNYYAIEEDLNESHIEHAGPTDPRTDLTEEDRIVNINNNVQTDDLASKIQLSEHLKTEDSSVISVNEAAHIEDLNKLNEINITQIKEEEINSILELKDESRLQNANQTNTKHEVAFENKAFEEEWKDISNEKNNRLKNKDPLNNFAKGPPLQDKVDETYKEQRSLLMMTILSIQDSWKTLVRPRTEHRTAILVVMVFASPFYVAPVRVESSVFPLFVRTKFQWTEATYGVFTAFKLSVIVVGICFSIGFLSKVLKVPDSLIGTVASCSDTLACFGYMLVRESWQMYLVPFLDIFHGAAQVCSTAIISKMMDESERAKIFAFKIALNSLFTVILYPLYNFVYKNTLTYFPAAFFLISAACCVPGILAFSYVRYLQHKELNTTITTKM</sequence>
<evidence type="ECO:0000256" key="3">
    <source>
        <dbReference type="ARBA" id="ARBA00022989"/>
    </source>
</evidence>
<keyword evidence="2 5" id="KW-0812">Transmembrane</keyword>